<accession>A0ABN9TK07</accession>
<organism evidence="2 3">
    <name type="scientific">Prorocentrum cordatum</name>
    <dbReference type="NCBI Taxonomy" id="2364126"/>
    <lineage>
        <taxon>Eukaryota</taxon>
        <taxon>Sar</taxon>
        <taxon>Alveolata</taxon>
        <taxon>Dinophyceae</taxon>
        <taxon>Prorocentrales</taxon>
        <taxon>Prorocentraceae</taxon>
        <taxon>Prorocentrum</taxon>
    </lineage>
</organism>
<reference evidence="2" key="1">
    <citation type="submission" date="2023-10" db="EMBL/GenBank/DDBJ databases">
        <authorList>
            <person name="Chen Y."/>
            <person name="Shah S."/>
            <person name="Dougan E. K."/>
            <person name="Thang M."/>
            <person name="Chan C."/>
        </authorList>
    </citation>
    <scope>NUCLEOTIDE SEQUENCE [LARGE SCALE GENOMIC DNA]</scope>
</reference>
<dbReference type="EMBL" id="CAUYUJ010014748">
    <property type="protein sequence ID" value="CAK0845547.1"/>
    <property type="molecule type" value="Genomic_DNA"/>
</dbReference>
<proteinExistence type="predicted"/>
<sequence length="409" mass="43393">MKCARCQAAATVFKPKVRFARDEGDELDDCHEEWQKQSGDTHRSKKTGGGNGGSTSKGVMDLLMQALEATQETTLQATFTKQITRLGEEASEASPLSPVEALRKANGNSRNIEHMHDQAEQSVPRLRSNLAAAAELKEPNLARLLVDADDARKAVTRALAIAEGDGGRTDEEDNNYERFKLKPDKSLHDQANWLSQVKFAAAQAAAEAKGTGNAHDESLGGSGCAGASRALSVVADCQSAKIHLASIAFFKCGPGPELRADPEAGRGAPPPRRFVRSRAIRASSLRAAAVRMLRSGRTGASQRAWGASESIAVERGALARPDARCGQSSDARGSLAAAPPCRQCDEVFGQVELEASGEADWPAGAAGEAEQRVPISEERASCAADAADCGWRSGAPGQCWRSWCGCRRA</sequence>
<keyword evidence="3" id="KW-1185">Reference proteome</keyword>
<name>A0ABN9TK07_9DINO</name>
<evidence type="ECO:0000313" key="3">
    <source>
        <dbReference type="Proteomes" id="UP001189429"/>
    </source>
</evidence>
<gene>
    <name evidence="2" type="ORF">PCOR1329_LOCUS39317</name>
</gene>
<evidence type="ECO:0000313" key="2">
    <source>
        <dbReference type="EMBL" id="CAK0845547.1"/>
    </source>
</evidence>
<dbReference type="Proteomes" id="UP001189429">
    <property type="component" value="Unassembled WGS sequence"/>
</dbReference>
<feature type="region of interest" description="Disordered" evidence="1">
    <location>
        <begin position="20"/>
        <end position="57"/>
    </location>
</feature>
<protein>
    <submittedName>
        <fullName evidence="2">Uncharacterized protein</fullName>
    </submittedName>
</protein>
<comment type="caution">
    <text evidence="2">The sequence shown here is derived from an EMBL/GenBank/DDBJ whole genome shotgun (WGS) entry which is preliminary data.</text>
</comment>
<evidence type="ECO:0000256" key="1">
    <source>
        <dbReference type="SAM" id="MobiDB-lite"/>
    </source>
</evidence>
<feature type="compositionally biased region" description="Basic and acidic residues" evidence="1">
    <location>
        <begin position="32"/>
        <end position="42"/>
    </location>
</feature>